<dbReference type="AlphaFoldDB" id="A0A923GI83"/>
<keyword evidence="4" id="KW-1185">Reference proteome</keyword>
<dbReference type="RefSeq" id="WP_186602029.1">
    <property type="nucleotide sequence ID" value="NZ_JABWRP020000001.1"/>
</dbReference>
<reference evidence="2 4" key="1">
    <citation type="journal article" date="2020" name="Microorganisms">
        <title>Reliable Identification of Environmental Pseudomonas Isolates Using the rpoD Gene.</title>
        <authorList>
            <consortium name="The Broad Institute Genome Sequencing Platform"/>
            <person name="Girard L."/>
            <person name="Lood C."/>
            <person name="Rokni-Zadeh H."/>
            <person name="van Noort V."/>
            <person name="Lavigne R."/>
            <person name="De Mot R."/>
        </authorList>
    </citation>
    <scope>NUCLEOTIDE SEQUENCE</scope>
    <source>
        <strain evidence="2 4">RW4S2</strain>
    </source>
</reference>
<keyword evidence="1" id="KW-1133">Transmembrane helix</keyword>
<dbReference type="Proteomes" id="UP000628137">
    <property type="component" value="Unassembled WGS sequence"/>
</dbReference>
<comment type="caution">
    <text evidence="2">The sequence shown here is derived from an EMBL/GenBank/DDBJ whole genome shotgun (WGS) entry which is preliminary data.</text>
</comment>
<accession>A0A923GI83</accession>
<feature type="transmembrane region" description="Helical" evidence="1">
    <location>
        <begin position="21"/>
        <end position="44"/>
    </location>
</feature>
<sequence>MTSYIFNSKSEKLTHYKLIKLYALTLTLVGAGFLIAEMAVRHYFDHEDTYTETVSELIARLPTSTISDREVGNQLLAQNVALFSTYPTPNDVTVGYVGTSRTKILQPSHLGLEGRVVGAGNTYNEISYGLILQAEILRLRFPNLKTLYVETSLLLRRPGRFMVEPDHLKYLPLLLSLKPLCSEQKKILGCTAVFAGAQTRLQQNKVSWHLAIHQYRNHLRFSSLLADSAKEIQAQNDPLLKTLTSKGERNDRFPPITPTAKLLPEISNDHIKVQRLRDIPSNAPWDGLFDMFAEWGKDHAIQIVFYQPPVRSDLYNFQKQYGLEEHVRDLKRTSSKYEVPFIDLDKPEVGLMQDWSLFNDEDHLGTCKGSTLMMLALEQGIADFKNSKVLAPEIQRTLLDQKLEASGACVDNQIFK</sequence>
<dbReference type="EMBL" id="JABWRP020000001">
    <property type="protein sequence ID" value="MBV4539620.1"/>
    <property type="molecule type" value="Genomic_DNA"/>
</dbReference>
<keyword evidence="1" id="KW-0812">Transmembrane</keyword>
<dbReference type="EMBL" id="JABWRP010000005">
    <property type="protein sequence ID" value="MBC3470690.1"/>
    <property type="molecule type" value="Genomic_DNA"/>
</dbReference>
<evidence type="ECO:0000313" key="2">
    <source>
        <dbReference type="EMBL" id="MBC3470690.1"/>
    </source>
</evidence>
<proteinExistence type="predicted"/>
<name>A0A923GI83_9PSED</name>
<evidence type="ECO:0000313" key="3">
    <source>
        <dbReference type="EMBL" id="MBV4539620.1"/>
    </source>
</evidence>
<gene>
    <name evidence="3" type="ORF">HU738_000945</name>
    <name evidence="2" type="ORF">HU738_08955</name>
</gene>
<keyword evidence="1" id="KW-0472">Membrane</keyword>
<protein>
    <recommendedName>
        <fullName evidence="5">AlgX/AlgJ SGNH hydrolase-like domain-containing protein</fullName>
    </recommendedName>
</protein>
<evidence type="ECO:0008006" key="5">
    <source>
        <dbReference type="Google" id="ProtNLM"/>
    </source>
</evidence>
<reference evidence="3" key="3">
    <citation type="submission" date="2021-06" db="EMBL/GenBank/DDBJ databases">
        <title>Updating the genus Pseudomonas: Description of 43 new species and partition of the Pseudomonas putida group.</title>
        <authorList>
            <person name="Girard L."/>
            <person name="Lood C."/>
            <person name="Vandamme P."/>
            <person name="Rokni-Zadeh H."/>
            <person name="Van Noort V."/>
            <person name="Hofte M."/>
            <person name="Lavigne R."/>
            <person name="De Mot R."/>
        </authorList>
    </citation>
    <scope>NUCLEOTIDE SEQUENCE</scope>
    <source>
        <strain evidence="3">RW4S2</strain>
    </source>
</reference>
<reference evidence="2" key="2">
    <citation type="submission" date="2020-07" db="EMBL/GenBank/DDBJ databases">
        <authorList>
            <person name="Lood C."/>
            <person name="Girard L."/>
        </authorList>
    </citation>
    <scope>NUCLEOTIDE SEQUENCE</scope>
    <source>
        <strain evidence="2">RW4S2</strain>
    </source>
</reference>
<organism evidence="2">
    <name type="scientific">Pseudomonas vlassakiae</name>
    <dbReference type="NCBI Taxonomy" id="485888"/>
    <lineage>
        <taxon>Bacteria</taxon>
        <taxon>Pseudomonadati</taxon>
        <taxon>Pseudomonadota</taxon>
        <taxon>Gammaproteobacteria</taxon>
        <taxon>Pseudomonadales</taxon>
        <taxon>Pseudomonadaceae</taxon>
        <taxon>Pseudomonas</taxon>
    </lineage>
</organism>
<evidence type="ECO:0000256" key="1">
    <source>
        <dbReference type="SAM" id="Phobius"/>
    </source>
</evidence>
<evidence type="ECO:0000313" key="4">
    <source>
        <dbReference type="Proteomes" id="UP000628137"/>
    </source>
</evidence>